<dbReference type="GO" id="GO:0042797">
    <property type="term" value="P:tRNA transcription by RNA polymerase III"/>
    <property type="evidence" value="ECO:0007669"/>
    <property type="project" value="TreeGrafter"/>
</dbReference>
<dbReference type="Proteomes" id="UP000654075">
    <property type="component" value="Unassembled WGS sequence"/>
</dbReference>
<dbReference type="GO" id="GO:0008270">
    <property type="term" value="F:zinc ion binding"/>
    <property type="evidence" value="ECO:0007669"/>
    <property type="project" value="TreeGrafter"/>
</dbReference>
<dbReference type="GO" id="GO:0005736">
    <property type="term" value="C:RNA polymerase I complex"/>
    <property type="evidence" value="ECO:0007669"/>
    <property type="project" value="TreeGrafter"/>
</dbReference>
<dbReference type="OrthoDB" id="10258858at2759"/>
<dbReference type="GO" id="GO:0006360">
    <property type="term" value="P:transcription by RNA polymerase I"/>
    <property type="evidence" value="ECO:0007669"/>
    <property type="project" value="TreeGrafter"/>
</dbReference>
<gene>
    <name evidence="8" type="ORF">PGLA1383_LOCUS43868</name>
    <name evidence="9" type="ORF">PGLA2088_LOCUS10261</name>
</gene>
<dbReference type="Proteomes" id="UP000626109">
    <property type="component" value="Unassembled WGS sequence"/>
</dbReference>
<sequence length="82" mass="9917">SGAMIIPIRCYSCGKLIGNRWEKYLQMLQSEKNEKEVLDELGFNRYCCRRMLLTHVDLIEKVMNYNIYEKRGYQVMEEQMRD</sequence>
<dbReference type="AlphaFoldDB" id="A0A813IN37"/>
<dbReference type="SUPFAM" id="SSF46924">
    <property type="entry name" value="RNA polymerase subunit RPB10"/>
    <property type="match status" value="1"/>
</dbReference>
<dbReference type="GO" id="GO:0003899">
    <property type="term" value="F:DNA-directed RNA polymerase activity"/>
    <property type="evidence" value="ECO:0007669"/>
    <property type="project" value="InterPro"/>
</dbReference>
<proteinExistence type="inferred from homology"/>
<evidence type="ECO:0000256" key="5">
    <source>
        <dbReference type="ARBA" id="ARBA00022833"/>
    </source>
</evidence>
<reference evidence="9" key="1">
    <citation type="submission" date="2021-02" db="EMBL/GenBank/DDBJ databases">
        <authorList>
            <person name="Dougan E. K."/>
            <person name="Rhodes N."/>
            <person name="Thang M."/>
            <person name="Chan C."/>
        </authorList>
    </citation>
    <scope>NUCLEOTIDE SEQUENCE</scope>
</reference>
<evidence type="ECO:0000313" key="11">
    <source>
        <dbReference type="Proteomes" id="UP000654075"/>
    </source>
</evidence>
<dbReference type="EMBL" id="CAJNNW010011490">
    <property type="protein sequence ID" value="CAE8653243.1"/>
    <property type="molecule type" value="Genomic_DNA"/>
</dbReference>
<evidence type="ECO:0000256" key="1">
    <source>
        <dbReference type="ARBA" id="ARBA00004123"/>
    </source>
</evidence>
<dbReference type="FunFam" id="1.10.10.60:FF:000024">
    <property type="entry name" value="DNA-directed RNA polymerases I, II, and III subunit"/>
    <property type="match status" value="1"/>
</dbReference>
<comment type="similarity">
    <text evidence="7">Belongs to the archaeal Rpo10/eukaryotic RPB10 RNA polymerase subunit family.</text>
</comment>
<protein>
    <recommendedName>
        <fullName evidence="2">DNA-directed RNA polymerases I, II, and III subunit RPABC5</fullName>
    </recommendedName>
</protein>
<dbReference type="InterPro" id="IPR023580">
    <property type="entry name" value="RNA_pol_su_RPB10"/>
</dbReference>
<keyword evidence="4" id="KW-0479">Metal-binding</keyword>
<keyword evidence="5" id="KW-0862">Zinc</keyword>
<dbReference type="GO" id="GO:0005665">
    <property type="term" value="C:RNA polymerase II, core complex"/>
    <property type="evidence" value="ECO:0007669"/>
    <property type="project" value="UniProtKB-ARBA"/>
</dbReference>
<dbReference type="Gene3D" id="1.10.10.60">
    <property type="entry name" value="Homeodomain-like"/>
    <property type="match status" value="1"/>
</dbReference>
<dbReference type="OMA" id="YCCRRMF"/>
<dbReference type="PIRSF" id="PIRSF005653">
    <property type="entry name" value="RNA_pol_N/8_sub"/>
    <property type="match status" value="1"/>
</dbReference>
<evidence type="ECO:0000313" key="9">
    <source>
        <dbReference type="EMBL" id="CAE8653243.1"/>
    </source>
</evidence>
<comment type="subcellular location">
    <subcellularLocation>
        <location evidence="1">Nucleus</location>
    </subcellularLocation>
</comment>
<evidence type="ECO:0000256" key="2">
    <source>
        <dbReference type="ARBA" id="ARBA00020813"/>
    </source>
</evidence>
<dbReference type="GO" id="GO:0005666">
    <property type="term" value="C:RNA polymerase III complex"/>
    <property type="evidence" value="ECO:0007669"/>
    <property type="project" value="TreeGrafter"/>
</dbReference>
<dbReference type="InterPro" id="IPR000268">
    <property type="entry name" value="RPABC5/Rpb10"/>
</dbReference>
<keyword evidence="6" id="KW-0804">Transcription</keyword>
<dbReference type="HAMAP" id="MF_00250">
    <property type="entry name" value="RNApol_arch_Rpo10"/>
    <property type="match status" value="1"/>
</dbReference>
<dbReference type="PANTHER" id="PTHR23431:SF3">
    <property type="entry name" value="DNA-DIRECTED RNA POLYMERASES I, II, AND III SUBUNIT RPABC5"/>
    <property type="match status" value="1"/>
</dbReference>
<dbReference type="NCBIfam" id="NF003089">
    <property type="entry name" value="PRK04016.1"/>
    <property type="match status" value="1"/>
</dbReference>
<keyword evidence="3" id="KW-0240">DNA-directed RNA polymerase</keyword>
<evidence type="ECO:0000313" key="10">
    <source>
        <dbReference type="Proteomes" id="UP000626109"/>
    </source>
</evidence>
<dbReference type="GO" id="GO:0006366">
    <property type="term" value="P:transcription by RNA polymerase II"/>
    <property type="evidence" value="ECO:0007669"/>
    <property type="project" value="TreeGrafter"/>
</dbReference>
<evidence type="ECO:0000256" key="6">
    <source>
        <dbReference type="ARBA" id="ARBA00023163"/>
    </source>
</evidence>
<dbReference type="EMBL" id="CAJNNV010029090">
    <property type="protein sequence ID" value="CAE8626995.1"/>
    <property type="molecule type" value="Genomic_DNA"/>
</dbReference>
<accession>A0A813IN37</accession>
<name>A0A813IN37_POLGL</name>
<evidence type="ECO:0000313" key="8">
    <source>
        <dbReference type="EMBL" id="CAE8626995.1"/>
    </source>
</evidence>
<dbReference type="GO" id="GO:0003677">
    <property type="term" value="F:DNA binding"/>
    <property type="evidence" value="ECO:0007669"/>
    <property type="project" value="InterPro"/>
</dbReference>
<keyword evidence="11" id="KW-1185">Reference proteome</keyword>
<evidence type="ECO:0000256" key="4">
    <source>
        <dbReference type="ARBA" id="ARBA00022723"/>
    </source>
</evidence>
<dbReference type="PANTHER" id="PTHR23431">
    <property type="entry name" value="DNA-DIRECTED RNA POLYMERASES I, II, AND III SUBUNIT RPABC5 FAMILY MEMBER"/>
    <property type="match status" value="1"/>
</dbReference>
<feature type="non-terminal residue" evidence="9">
    <location>
        <position position="1"/>
    </location>
</feature>
<comment type="caution">
    <text evidence="9">The sequence shown here is derived from an EMBL/GenBank/DDBJ whole genome shotgun (WGS) entry which is preliminary data.</text>
</comment>
<organism evidence="9 10">
    <name type="scientific">Polarella glacialis</name>
    <name type="common">Dinoflagellate</name>
    <dbReference type="NCBI Taxonomy" id="89957"/>
    <lineage>
        <taxon>Eukaryota</taxon>
        <taxon>Sar</taxon>
        <taxon>Alveolata</taxon>
        <taxon>Dinophyceae</taxon>
        <taxon>Suessiales</taxon>
        <taxon>Suessiaceae</taxon>
        <taxon>Polarella</taxon>
    </lineage>
</organism>
<evidence type="ECO:0000256" key="7">
    <source>
        <dbReference type="ARBA" id="ARBA00025720"/>
    </source>
</evidence>
<evidence type="ECO:0000256" key="3">
    <source>
        <dbReference type="ARBA" id="ARBA00022478"/>
    </source>
</evidence>
<dbReference type="Pfam" id="PF01194">
    <property type="entry name" value="RNA_pol_N"/>
    <property type="match status" value="1"/>
</dbReference>